<feature type="domain" description="AMP-binding enzyme C-terminal" evidence="4">
    <location>
        <begin position="410"/>
        <end position="485"/>
    </location>
</feature>
<proteinExistence type="inferred from homology"/>
<dbReference type="PANTHER" id="PTHR43201:SF8">
    <property type="entry name" value="ACYL-COA SYNTHETASE FAMILY MEMBER 3"/>
    <property type="match status" value="1"/>
</dbReference>
<dbReference type="PROSITE" id="PS00455">
    <property type="entry name" value="AMP_BINDING"/>
    <property type="match status" value="1"/>
</dbReference>
<dbReference type="InterPro" id="IPR000873">
    <property type="entry name" value="AMP-dep_synth/lig_dom"/>
</dbReference>
<dbReference type="InterPro" id="IPR045851">
    <property type="entry name" value="AMP-bd_C_sf"/>
</dbReference>
<gene>
    <name evidence="5" type="ORF">METZ01_LOCUS200425</name>
</gene>
<dbReference type="SUPFAM" id="SSF56801">
    <property type="entry name" value="Acetyl-CoA synthetase-like"/>
    <property type="match status" value="1"/>
</dbReference>
<evidence type="ECO:0000259" key="3">
    <source>
        <dbReference type="Pfam" id="PF00501"/>
    </source>
</evidence>
<protein>
    <recommendedName>
        <fullName evidence="6">Long-chain fatty acid--CoA ligase</fullName>
    </recommendedName>
</protein>
<feature type="domain" description="AMP-dependent synthetase/ligase" evidence="3">
    <location>
        <begin position="6"/>
        <end position="359"/>
    </location>
</feature>
<dbReference type="InterPro" id="IPR025110">
    <property type="entry name" value="AMP-bd_C"/>
</dbReference>
<sequence>MTLPLFERAERFEGRTAIVAPEGVFGYKDLLEISAVVAGRLLGGRTHLAGERICFLVPSGWAYTAIQWGIWRAGGFAVPMAVSHPPTELAHVLDDAEPESIVIHPQFSDRVAEIASERGIPVLNTAELLKEGLPTALPELDTADVGLMLYTSGTTGKPKGVVISHANIQAQVESLSEAWGWSSDDRILLHLPLHHVHGIANVLTSALWNGAMCEILPSFDAHTVWDRLGSGDLTLYMAVPTVYRRLIEAWDAADASKRDGWSHGAASCRLMVSGSAALPVPTLERWEEISGQRLLERYGMTEIGMALSNPLEGERRPGSVGTPLPQVEVRLVDDENVPVDDKIPGQIQVRGPTVFSTYWRRPEATAESFTSSGWFHTGDQAVVEDGRYRILGRSSVDILKSGGEKISALEIEDVLRTHAAVRDCAVVGVPDPAWGDRVCAAVVVEGGSQVTGPELRTFAKEHLAPYKVPKDVLLIDDLPRNAMGKVTKPAVSELFKGG</sequence>
<dbReference type="EMBL" id="UINC01043479">
    <property type="protein sequence ID" value="SVB47571.1"/>
    <property type="molecule type" value="Genomic_DNA"/>
</dbReference>
<dbReference type="FunFam" id="3.30.300.30:FF:000008">
    <property type="entry name" value="2,3-dihydroxybenzoate-AMP ligase"/>
    <property type="match status" value="1"/>
</dbReference>
<keyword evidence="2" id="KW-0436">Ligase</keyword>
<reference evidence="5" key="1">
    <citation type="submission" date="2018-05" db="EMBL/GenBank/DDBJ databases">
        <authorList>
            <person name="Lanie J.A."/>
            <person name="Ng W.-L."/>
            <person name="Kazmierczak K.M."/>
            <person name="Andrzejewski T.M."/>
            <person name="Davidsen T.M."/>
            <person name="Wayne K.J."/>
            <person name="Tettelin H."/>
            <person name="Glass J.I."/>
            <person name="Rusch D."/>
            <person name="Podicherti R."/>
            <person name="Tsui H.-C.T."/>
            <person name="Winkler M.E."/>
        </authorList>
    </citation>
    <scope>NUCLEOTIDE SEQUENCE</scope>
</reference>
<dbReference type="Gene3D" id="3.30.300.30">
    <property type="match status" value="1"/>
</dbReference>
<evidence type="ECO:0000313" key="5">
    <source>
        <dbReference type="EMBL" id="SVB47571.1"/>
    </source>
</evidence>
<comment type="similarity">
    <text evidence="1">Belongs to the ATP-dependent AMP-binding enzyme family.</text>
</comment>
<dbReference type="AlphaFoldDB" id="A0A382EC80"/>
<dbReference type="InterPro" id="IPR042099">
    <property type="entry name" value="ANL_N_sf"/>
</dbReference>
<name>A0A382EC80_9ZZZZ</name>
<organism evidence="5">
    <name type="scientific">marine metagenome</name>
    <dbReference type="NCBI Taxonomy" id="408172"/>
    <lineage>
        <taxon>unclassified sequences</taxon>
        <taxon>metagenomes</taxon>
        <taxon>ecological metagenomes</taxon>
    </lineage>
</organism>
<evidence type="ECO:0000259" key="4">
    <source>
        <dbReference type="Pfam" id="PF13193"/>
    </source>
</evidence>
<dbReference type="PANTHER" id="PTHR43201">
    <property type="entry name" value="ACYL-COA SYNTHETASE"/>
    <property type="match status" value="1"/>
</dbReference>
<dbReference type="Pfam" id="PF13193">
    <property type="entry name" value="AMP-binding_C"/>
    <property type="match status" value="1"/>
</dbReference>
<dbReference type="CDD" id="cd05941">
    <property type="entry name" value="MCS"/>
    <property type="match status" value="1"/>
</dbReference>
<evidence type="ECO:0000256" key="2">
    <source>
        <dbReference type="ARBA" id="ARBA00022598"/>
    </source>
</evidence>
<dbReference type="InterPro" id="IPR020845">
    <property type="entry name" value="AMP-binding_CS"/>
</dbReference>
<accession>A0A382EC80</accession>
<dbReference type="Gene3D" id="3.40.50.12780">
    <property type="entry name" value="N-terminal domain of ligase-like"/>
    <property type="match status" value="1"/>
</dbReference>
<dbReference type="Pfam" id="PF00501">
    <property type="entry name" value="AMP-binding"/>
    <property type="match status" value="1"/>
</dbReference>
<dbReference type="GO" id="GO:0031956">
    <property type="term" value="F:medium-chain fatty acid-CoA ligase activity"/>
    <property type="evidence" value="ECO:0007669"/>
    <property type="project" value="TreeGrafter"/>
</dbReference>
<evidence type="ECO:0008006" key="6">
    <source>
        <dbReference type="Google" id="ProtNLM"/>
    </source>
</evidence>
<evidence type="ECO:0000256" key="1">
    <source>
        <dbReference type="ARBA" id="ARBA00006432"/>
    </source>
</evidence>
<dbReference type="GO" id="GO:0006631">
    <property type="term" value="P:fatty acid metabolic process"/>
    <property type="evidence" value="ECO:0007669"/>
    <property type="project" value="TreeGrafter"/>
</dbReference>